<dbReference type="EMBL" id="LWDX02044551">
    <property type="protein sequence ID" value="OEL22719.1"/>
    <property type="molecule type" value="Genomic_DNA"/>
</dbReference>
<evidence type="ECO:0000313" key="2">
    <source>
        <dbReference type="Proteomes" id="UP000095767"/>
    </source>
</evidence>
<dbReference type="AlphaFoldDB" id="A0A1E5VC46"/>
<comment type="caution">
    <text evidence="1">The sequence shown here is derived from an EMBL/GenBank/DDBJ whole genome shotgun (WGS) entry which is preliminary data.</text>
</comment>
<gene>
    <name evidence="1" type="ORF">BAE44_0016262</name>
</gene>
<sequence>MATADLSASTMVDLHSYIETKTSIRIGDSLYFTFESGMAILKYDLVRHGLSVIDAPEVCNQMSIVRAAEDGGLGFAAVEGNNLHLWSWLTGDGNSGEWTLPNPTSESASKSPINAATSDWFCRRERYHVLGDRYCRFHTQDQLREDEEGRQGRRLLRCPTLHELLCSSFSVNI</sequence>
<proteinExistence type="predicted"/>
<dbReference type="PANTHER" id="PTHR33186:SF15">
    <property type="entry name" value="OS06G0249850 PROTEIN"/>
    <property type="match status" value="1"/>
</dbReference>
<dbReference type="PANTHER" id="PTHR33186">
    <property type="entry name" value="OS10G0136150 PROTEIN-RELATED"/>
    <property type="match status" value="1"/>
</dbReference>
<name>A0A1E5VC46_9POAL</name>
<organism evidence="1 2">
    <name type="scientific">Dichanthelium oligosanthes</name>
    <dbReference type="NCBI Taxonomy" id="888268"/>
    <lineage>
        <taxon>Eukaryota</taxon>
        <taxon>Viridiplantae</taxon>
        <taxon>Streptophyta</taxon>
        <taxon>Embryophyta</taxon>
        <taxon>Tracheophyta</taxon>
        <taxon>Spermatophyta</taxon>
        <taxon>Magnoliopsida</taxon>
        <taxon>Liliopsida</taxon>
        <taxon>Poales</taxon>
        <taxon>Poaceae</taxon>
        <taxon>PACMAD clade</taxon>
        <taxon>Panicoideae</taxon>
        <taxon>Panicodae</taxon>
        <taxon>Paniceae</taxon>
        <taxon>Dichantheliinae</taxon>
        <taxon>Dichanthelium</taxon>
    </lineage>
</organism>
<accession>A0A1E5VC46</accession>
<dbReference type="OrthoDB" id="10660368at2759"/>
<reference evidence="1 2" key="1">
    <citation type="submission" date="2016-09" db="EMBL/GenBank/DDBJ databases">
        <title>The draft genome of Dichanthelium oligosanthes: A C3 panicoid grass species.</title>
        <authorList>
            <person name="Studer A.J."/>
            <person name="Schnable J.C."/>
            <person name="Brutnell T.P."/>
        </authorList>
    </citation>
    <scope>NUCLEOTIDE SEQUENCE [LARGE SCALE GENOMIC DNA]</scope>
    <source>
        <strain evidence="2">cv. Kellogg 1175</strain>
        <tissue evidence="1">Leaf</tissue>
    </source>
</reference>
<protein>
    <submittedName>
        <fullName evidence="1">Uncharacterized protein</fullName>
    </submittedName>
</protein>
<keyword evidence="2" id="KW-1185">Reference proteome</keyword>
<dbReference type="Proteomes" id="UP000095767">
    <property type="component" value="Unassembled WGS sequence"/>
</dbReference>
<evidence type="ECO:0000313" key="1">
    <source>
        <dbReference type="EMBL" id="OEL22719.1"/>
    </source>
</evidence>